<dbReference type="InterPro" id="IPR001296">
    <property type="entry name" value="Glyco_trans_1"/>
</dbReference>
<dbReference type="PANTHER" id="PTHR46401">
    <property type="entry name" value="GLYCOSYLTRANSFERASE WBBK-RELATED"/>
    <property type="match status" value="1"/>
</dbReference>
<accession>B7KM09</accession>
<dbReference type="Proteomes" id="UP000002384">
    <property type="component" value="Plasmid pP742401"/>
</dbReference>
<evidence type="ECO:0000313" key="4">
    <source>
        <dbReference type="Proteomes" id="UP000002384"/>
    </source>
</evidence>
<dbReference type="GO" id="GO:0009103">
    <property type="term" value="P:lipopolysaccharide biosynthetic process"/>
    <property type="evidence" value="ECO:0007669"/>
    <property type="project" value="TreeGrafter"/>
</dbReference>
<keyword evidence="4" id="KW-1185">Reference proteome</keyword>
<dbReference type="SUPFAM" id="SSF53756">
    <property type="entry name" value="UDP-Glycosyltransferase/glycogen phosphorylase"/>
    <property type="match status" value="1"/>
</dbReference>
<keyword evidence="3" id="KW-0614">Plasmid</keyword>
<organism evidence="3 4">
    <name type="scientific">Gloeothece citriformis (strain PCC 7424)</name>
    <name type="common">Cyanothece sp. (strain PCC 7424)</name>
    <dbReference type="NCBI Taxonomy" id="65393"/>
    <lineage>
        <taxon>Bacteria</taxon>
        <taxon>Bacillati</taxon>
        <taxon>Cyanobacteriota</taxon>
        <taxon>Cyanophyceae</taxon>
        <taxon>Oscillatoriophycideae</taxon>
        <taxon>Chroococcales</taxon>
        <taxon>Aphanothecaceae</taxon>
        <taxon>Gloeothece</taxon>
        <taxon>Gloeothece citriformis</taxon>
    </lineage>
</organism>
<reference evidence="4" key="1">
    <citation type="journal article" date="2011" name="MBio">
        <title>Novel metabolic attributes of the genus Cyanothece, comprising a group of unicellular nitrogen-fixing Cyanobacteria.</title>
        <authorList>
            <person name="Bandyopadhyay A."/>
            <person name="Elvitigala T."/>
            <person name="Welsh E."/>
            <person name="Stockel J."/>
            <person name="Liberton M."/>
            <person name="Min H."/>
            <person name="Sherman L.A."/>
            <person name="Pakrasi H.B."/>
        </authorList>
    </citation>
    <scope>NUCLEOTIDE SEQUENCE [LARGE SCALE GENOMIC DNA]</scope>
    <source>
        <strain evidence="4">PCC 7424</strain>
        <plasmid evidence="4">pP742401</plasmid>
    </source>
</reference>
<dbReference type="PANTHER" id="PTHR46401:SF2">
    <property type="entry name" value="GLYCOSYLTRANSFERASE WBBK-RELATED"/>
    <property type="match status" value="1"/>
</dbReference>
<evidence type="ECO:0000259" key="2">
    <source>
        <dbReference type="Pfam" id="PF00534"/>
    </source>
</evidence>
<feature type="domain" description="Glycosyl transferase family 1" evidence="2">
    <location>
        <begin position="228"/>
        <end position="397"/>
    </location>
</feature>
<sequence length="566" mass="64572">MYTKENSAFLSKAQPIKKQVLYIVTQFYPPDYAPTGQLIQELVTHLASQDYLIKIFTGQPGYAYQQTVAPAIETFLGGMVKRTRATQFWNGRIRGKLINGILFFLRAGIHLLKNVQKENKLLLTTAPAFLIFLGYFLKVFRKISYVCLIYDLYPDVAVQLKVVSPKNLIVKLWEFLNVKTWEKAEKIIVLNSSMKNRILAKHPQFYDKISVIHNWADPKWIVPLDKSDNWFAQNHNLVDKFTVLYSGNMGRCHDVTTILDAVLQLQNAPIQFVFIGGGAEYEKLLKQVKSWGLKNCLFLPYQDKQILPYSLTACDLSIVSIKPGMEGIVAPSKFYSMLAAGRPIVAICEKHSYLRQIINDAKCGIAIENGDGSSLSQFIKQMASQPELAQKIGKAGQLYLTLNFTPEIIAKQYSEVLGIQPSISNNIMKEQSLKLNYYHSFLPINYLTKPIGEILQEMQLLSKEQVEEILDCQSNQYKNLRFGEIAVLKGWLKPETINFVLYYEQSIKKILLETHSFLTVPVNDILENQTIEDSQLQFWELAVQKGWMKEKTINLLMETVGASSNH</sequence>
<evidence type="ECO:0000256" key="1">
    <source>
        <dbReference type="ARBA" id="ARBA00022679"/>
    </source>
</evidence>
<dbReference type="CAZy" id="GT4">
    <property type="family name" value="Glycosyltransferase Family 4"/>
</dbReference>
<dbReference type="eggNOG" id="COG0438">
    <property type="taxonomic scope" value="Bacteria"/>
</dbReference>
<keyword evidence="1 3" id="KW-0808">Transferase</keyword>
<dbReference type="Gene3D" id="3.40.50.2000">
    <property type="entry name" value="Glycogen Phosphorylase B"/>
    <property type="match status" value="2"/>
</dbReference>
<geneLocation type="plasmid" evidence="3 4">
    <name>pP742401</name>
</geneLocation>
<dbReference type="CDD" id="cd03794">
    <property type="entry name" value="GT4_WbuB-like"/>
    <property type="match status" value="1"/>
</dbReference>
<dbReference type="AlphaFoldDB" id="B7KM09"/>
<dbReference type="Pfam" id="PF00534">
    <property type="entry name" value="Glycos_transf_1"/>
    <property type="match status" value="1"/>
</dbReference>
<dbReference type="OrthoDB" id="9811902at2"/>
<proteinExistence type="predicted"/>
<dbReference type="KEGG" id="cyc:PCC7424_5768"/>
<name>B7KM09_GLOC7</name>
<dbReference type="RefSeq" id="WP_012599732.1">
    <property type="nucleotide sequence ID" value="NC_011738.1"/>
</dbReference>
<protein>
    <submittedName>
        <fullName evidence="3">Glycosyl transferase group 1</fullName>
    </submittedName>
</protein>
<evidence type="ECO:0000313" key="3">
    <source>
        <dbReference type="EMBL" id="ACK73831.1"/>
    </source>
</evidence>
<gene>
    <name evidence="3" type="ordered locus">PCC7424_5768</name>
</gene>
<dbReference type="eggNOG" id="COG1922">
    <property type="taxonomic scope" value="Bacteria"/>
</dbReference>
<dbReference type="GO" id="GO:0016757">
    <property type="term" value="F:glycosyltransferase activity"/>
    <property type="evidence" value="ECO:0007669"/>
    <property type="project" value="InterPro"/>
</dbReference>
<dbReference type="EMBL" id="CP001292">
    <property type="protein sequence ID" value="ACK73831.1"/>
    <property type="molecule type" value="Genomic_DNA"/>
</dbReference>
<dbReference type="HOGENOM" id="CLU_009583_11_0_3"/>